<dbReference type="GO" id="GO:0016646">
    <property type="term" value="F:oxidoreductase activity, acting on the CH-NH group of donors, NAD or NADP as acceptor"/>
    <property type="evidence" value="ECO:0007669"/>
    <property type="project" value="UniProtKB-ARBA"/>
</dbReference>
<evidence type="ECO:0000259" key="2">
    <source>
        <dbReference type="Pfam" id="PF01613"/>
    </source>
</evidence>
<dbReference type="SUPFAM" id="SSF50475">
    <property type="entry name" value="FMN-binding split barrel"/>
    <property type="match status" value="1"/>
</dbReference>
<dbReference type="EMBL" id="DVMR01000038">
    <property type="protein sequence ID" value="HIU43562.1"/>
    <property type="molecule type" value="Genomic_DNA"/>
</dbReference>
<dbReference type="PANTHER" id="PTHR43567">
    <property type="entry name" value="FLAVOREDOXIN-RELATED-RELATED"/>
    <property type="match status" value="1"/>
</dbReference>
<dbReference type="GO" id="GO:0010181">
    <property type="term" value="F:FMN binding"/>
    <property type="evidence" value="ECO:0007669"/>
    <property type="project" value="InterPro"/>
</dbReference>
<dbReference type="AlphaFoldDB" id="A0A9D1IUF6"/>
<dbReference type="Proteomes" id="UP000824073">
    <property type="component" value="Unassembled WGS sequence"/>
</dbReference>
<sequence length="171" mass="19493">MNGFEKIDVKQLPGNIFAMFDTGWALITAGDESRWNTMTISWGQAGWLWSRPVVTAYVRKSRYTLEFTEARDCFTISFFDQGDCRAQLGVLGSKSGRDLDKMHESGLTPVELEGERAFAEARAVLVCRKLYADWIDANRFLDPAVFEKSYPDRGDVHRMYVAEVVSAYVRK</sequence>
<accession>A0A9D1IUF6</accession>
<reference evidence="3" key="2">
    <citation type="journal article" date="2021" name="PeerJ">
        <title>Extensive microbial diversity within the chicken gut microbiome revealed by metagenomics and culture.</title>
        <authorList>
            <person name="Gilroy R."/>
            <person name="Ravi A."/>
            <person name="Getino M."/>
            <person name="Pursley I."/>
            <person name="Horton D.L."/>
            <person name="Alikhan N.F."/>
            <person name="Baker D."/>
            <person name="Gharbi K."/>
            <person name="Hall N."/>
            <person name="Watson M."/>
            <person name="Adriaenssens E.M."/>
            <person name="Foster-Nyarko E."/>
            <person name="Jarju S."/>
            <person name="Secka A."/>
            <person name="Antonio M."/>
            <person name="Oren A."/>
            <person name="Chaudhuri R.R."/>
            <person name="La Ragione R."/>
            <person name="Hildebrand F."/>
            <person name="Pallen M.J."/>
        </authorList>
    </citation>
    <scope>NUCLEOTIDE SEQUENCE</scope>
    <source>
        <strain evidence="3">CHK191-8634</strain>
    </source>
</reference>
<gene>
    <name evidence="3" type="ORF">IAB67_04610</name>
</gene>
<organism evidence="3 4">
    <name type="scientific">Candidatus Ventrousia excrementavium</name>
    <dbReference type="NCBI Taxonomy" id="2840961"/>
    <lineage>
        <taxon>Bacteria</taxon>
        <taxon>Bacillati</taxon>
        <taxon>Bacillota</taxon>
        <taxon>Clostridia</taxon>
        <taxon>Eubacteriales</taxon>
        <taxon>Clostridiaceae</taxon>
        <taxon>Clostridiaceae incertae sedis</taxon>
        <taxon>Candidatus Ventrousia</taxon>
    </lineage>
</organism>
<dbReference type="InterPro" id="IPR012349">
    <property type="entry name" value="Split_barrel_FMN-bd"/>
</dbReference>
<dbReference type="Gene3D" id="2.30.110.10">
    <property type="entry name" value="Electron Transport, Fmn-binding Protein, Chain A"/>
    <property type="match status" value="1"/>
</dbReference>
<feature type="domain" description="Flavin reductase like" evidence="2">
    <location>
        <begin position="20"/>
        <end position="170"/>
    </location>
</feature>
<reference evidence="3" key="1">
    <citation type="submission" date="2020-10" db="EMBL/GenBank/DDBJ databases">
        <authorList>
            <person name="Gilroy R."/>
        </authorList>
    </citation>
    <scope>NUCLEOTIDE SEQUENCE</scope>
    <source>
        <strain evidence="3">CHK191-8634</strain>
    </source>
</reference>
<evidence type="ECO:0000313" key="4">
    <source>
        <dbReference type="Proteomes" id="UP000824073"/>
    </source>
</evidence>
<dbReference type="Pfam" id="PF01613">
    <property type="entry name" value="Flavin_Reduct"/>
    <property type="match status" value="1"/>
</dbReference>
<comment type="similarity">
    <text evidence="1">Belongs to the flavoredoxin family.</text>
</comment>
<evidence type="ECO:0000313" key="3">
    <source>
        <dbReference type="EMBL" id="HIU43562.1"/>
    </source>
</evidence>
<dbReference type="PANTHER" id="PTHR43567:SF5">
    <property type="entry name" value="HYPOTHETICAL CYTOSOLIC PROTEIN"/>
    <property type="match status" value="1"/>
</dbReference>
<comment type="caution">
    <text evidence="3">The sequence shown here is derived from an EMBL/GenBank/DDBJ whole genome shotgun (WGS) entry which is preliminary data.</text>
</comment>
<dbReference type="InterPro" id="IPR002563">
    <property type="entry name" value="Flavin_Rdtase-like_dom"/>
</dbReference>
<dbReference type="InterPro" id="IPR052174">
    <property type="entry name" value="Flavoredoxin"/>
</dbReference>
<name>A0A9D1IUF6_9CLOT</name>
<evidence type="ECO:0000256" key="1">
    <source>
        <dbReference type="ARBA" id="ARBA00038054"/>
    </source>
</evidence>
<protein>
    <submittedName>
        <fullName evidence="3">Flavin reductase</fullName>
    </submittedName>
</protein>
<proteinExistence type="inferred from homology"/>